<proteinExistence type="predicted"/>
<evidence type="ECO:0000313" key="2">
    <source>
        <dbReference type="Proteomes" id="UP001056120"/>
    </source>
</evidence>
<organism evidence="1 2">
    <name type="scientific">Smallanthus sonchifolius</name>
    <dbReference type="NCBI Taxonomy" id="185202"/>
    <lineage>
        <taxon>Eukaryota</taxon>
        <taxon>Viridiplantae</taxon>
        <taxon>Streptophyta</taxon>
        <taxon>Embryophyta</taxon>
        <taxon>Tracheophyta</taxon>
        <taxon>Spermatophyta</taxon>
        <taxon>Magnoliopsida</taxon>
        <taxon>eudicotyledons</taxon>
        <taxon>Gunneridae</taxon>
        <taxon>Pentapetalae</taxon>
        <taxon>asterids</taxon>
        <taxon>campanulids</taxon>
        <taxon>Asterales</taxon>
        <taxon>Asteraceae</taxon>
        <taxon>Asteroideae</taxon>
        <taxon>Heliantheae alliance</taxon>
        <taxon>Millerieae</taxon>
        <taxon>Smallanthus</taxon>
    </lineage>
</organism>
<reference evidence="2" key="1">
    <citation type="journal article" date="2022" name="Mol. Ecol. Resour.">
        <title>The genomes of chicory, endive, great burdock and yacon provide insights into Asteraceae palaeo-polyploidization history and plant inulin production.</title>
        <authorList>
            <person name="Fan W."/>
            <person name="Wang S."/>
            <person name="Wang H."/>
            <person name="Wang A."/>
            <person name="Jiang F."/>
            <person name="Liu H."/>
            <person name="Zhao H."/>
            <person name="Xu D."/>
            <person name="Zhang Y."/>
        </authorList>
    </citation>
    <scope>NUCLEOTIDE SEQUENCE [LARGE SCALE GENOMIC DNA]</scope>
    <source>
        <strain evidence="2">cv. Yunnan</strain>
    </source>
</reference>
<name>A0ACB9HSX5_9ASTR</name>
<comment type="caution">
    <text evidence="1">The sequence shown here is derived from an EMBL/GenBank/DDBJ whole genome shotgun (WGS) entry which is preliminary data.</text>
</comment>
<reference evidence="1 2" key="2">
    <citation type="journal article" date="2022" name="Mol. Ecol. Resour.">
        <title>The genomes of chicory, endive, great burdock and yacon provide insights into Asteraceae paleo-polyploidization history and plant inulin production.</title>
        <authorList>
            <person name="Fan W."/>
            <person name="Wang S."/>
            <person name="Wang H."/>
            <person name="Wang A."/>
            <person name="Jiang F."/>
            <person name="Liu H."/>
            <person name="Zhao H."/>
            <person name="Xu D."/>
            <person name="Zhang Y."/>
        </authorList>
    </citation>
    <scope>NUCLEOTIDE SEQUENCE [LARGE SCALE GENOMIC DNA]</scope>
    <source>
        <strain evidence="2">cv. Yunnan</strain>
        <tissue evidence="1">Leaves</tissue>
    </source>
</reference>
<dbReference type="EMBL" id="CM042028">
    <property type="protein sequence ID" value="KAI3798692.1"/>
    <property type="molecule type" value="Genomic_DNA"/>
</dbReference>
<gene>
    <name evidence="1" type="ORF">L1987_33970</name>
</gene>
<keyword evidence="2" id="KW-1185">Reference proteome</keyword>
<protein>
    <submittedName>
        <fullName evidence="1">Uncharacterized protein</fullName>
    </submittedName>
</protein>
<sequence length="77" mass="8235">MPVNILLTLIIGSCAAGNLGNMLLIILPAVCKEKASPFGDPDVCYEYSIAYASLSLAVCIFTYKVGILLFCIECIES</sequence>
<evidence type="ECO:0000313" key="1">
    <source>
        <dbReference type="EMBL" id="KAI3798692.1"/>
    </source>
</evidence>
<dbReference type="Proteomes" id="UP001056120">
    <property type="component" value="Linkage Group LG11"/>
</dbReference>
<accession>A0ACB9HSX5</accession>